<proteinExistence type="predicted"/>
<evidence type="ECO:0000313" key="1">
    <source>
        <dbReference type="EMBL" id="ALI93214.1"/>
    </source>
</evidence>
<geneLocation type="plasmid" evidence="1">
    <name>pSE115</name>
</geneLocation>
<sequence>MPENNFSVAAIINKHSEIISSIWPFTGQRYRIVFMAIQPVRIEIKTFSKMFESVS</sequence>
<dbReference type="EMBL" id="KT868530">
    <property type="protein sequence ID" value="ALI93214.1"/>
    <property type="molecule type" value="Genomic_DNA"/>
</dbReference>
<accession>A0A0S0ZQ10</accession>
<keyword evidence="1" id="KW-0614">Plasmid</keyword>
<dbReference type="AlphaFoldDB" id="A0A0S0ZQ10"/>
<protein>
    <submittedName>
        <fullName evidence="1">Uncharacterized protein</fullName>
    </submittedName>
</protein>
<name>A0A0S0ZQ10_SALEN</name>
<organism evidence="1">
    <name type="scientific">Salmonella enteritidis</name>
    <dbReference type="NCBI Taxonomy" id="149539"/>
    <lineage>
        <taxon>Bacteria</taxon>
        <taxon>Pseudomonadati</taxon>
        <taxon>Pseudomonadota</taxon>
        <taxon>Gammaproteobacteria</taxon>
        <taxon>Enterobacterales</taxon>
        <taxon>Enterobacteriaceae</taxon>
        <taxon>Salmonella</taxon>
    </lineage>
</organism>
<reference evidence="1" key="1">
    <citation type="submission" date="2015-10" db="EMBL/GenBank/DDBJ databases">
        <title>A ~90kb conjugative I1 plasmid encoding various blaCTX-Ms contributed to ceftriaxone resistance in Salmonella Enteritidis in China.</title>
        <authorList>
            <person name="Wong M.H."/>
            <person name="Chen S."/>
        </authorList>
    </citation>
    <scope>NUCLEOTIDE SEQUENCE</scope>
    <source>
        <strain evidence="1">SE115</strain>
        <plasmid evidence="1">pSE115</plasmid>
    </source>
</reference>